<name>A0A0K1JET1_9MICO</name>
<dbReference type="InterPro" id="IPR037185">
    <property type="entry name" value="EmrE-like"/>
</dbReference>
<feature type="transmembrane region" description="Helical" evidence="6">
    <location>
        <begin position="143"/>
        <end position="163"/>
    </location>
</feature>
<feature type="transmembrane region" description="Helical" evidence="6">
    <location>
        <begin position="118"/>
        <end position="137"/>
    </location>
</feature>
<feature type="transmembrane region" description="Helical" evidence="6">
    <location>
        <begin position="208"/>
        <end position="226"/>
    </location>
</feature>
<dbReference type="PANTHER" id="PTHR32322:SF2">
    <property type="entry name" value="EAMA DOMAIN-CONTAINING PROTEIN"/>
    <property type="match status" value="1"/>
</dbReference>
<evidence type="ECO:0000259" key="7">
    <source>
        <dbReference type="Pfam" id="PF00892"/>
    </source>
</evidence>
<feature type="transmembrane region" description="Helical" evidence="6">
    <location>
        <begin position="91"/>
        <end position="111"/>
    </location>
</feature>
<protein>
    <recommendedName>
        <fullName evidence="7">EamA domain-containing protein</fullName>
    </recommendedName>
</protein>
<evidence type="ECO:0000313" key="9">
    <source>
        <dbReference type="Proteomes" id="UP000066480"/>
    </source>
</evidence>
<dbReference type="InterPro" id="IPR050638">
    <property type="entry name" value="AA-Vitamin_Transporters"/>
</dbReference>
<keyword evidence="4 6" id="KW-1133">Transmembrane helix</keyword>
<organism evidence="8 9">
    <name type="scientific">Luteipulveratus mongoliensis</name>
    <dbReference type="NCBI Taxonomy" id="571913"/>
    <lineage>
        <taxon>Bacteria</taxon>
        <taxon>Bacillati</taxon>
        <taxon>Actinomycetota</taxon>
        <taxon>Actinomycetes</taxon>
        <taxon>Micrococcales</taxon>
        <taxon>Dermacoccaceae</taxon>
        <taxon>Luteipulveratus</taxon>
    </lineage>
</organism>
<keyword evidence="5 6" id="KW-0472">Membrane</keyword>
<dbReference type="OrthoDB" id="5430053at2"/>
<dbReference type="InterPro" id="IPR000620">
    <property type="entry name" value="EamA_dom"/>
</dbReference>
<dbReference type="SUPFAM" id="SSF103481">
    <property type="entry name" value="Multidrug resistance efflux transporter EmrE"/>
    <property type="match status" value="2"/>
</dbReference>
<feature type="domain" description="EamA" evidence="7">
    <location>
        <begin position="11"/>
        <end position="134"/>
    </location>
</feature>
<comment type="subcellular location">
    <subcellularLocation>
        <location evidence="1">Membrane</location>
        <topology evidence="1">Multi-pass membrane protein</topology>
    </subcellularLocation>
</comment>
<dbReference type="PANTHER" id="PTHR32322">
    <property type="entry name" value="INNER MEMBRANE TRANSPORTER"/>
    <property type="match status" value="1"/>
</dbReference>
<feature type="transmembrane region" description="Helical" evidence="6">
    <location>
        <begin position="263"/>
        <end position="281"/>
    </location>
</feature>
<evidence type="ECO:0000256" key="5">
    <source>
        <dbReference type="ARBA" id="ARBA00023136"/>
    </source>
</evidence>
<evidence type="ECO:0000256" key="1">
    <source>
        <dbReference type="ARBA" id="ARBA00004141"/>
    </source>
</evidence>
<feature type="transmembrane region" description="Helical" evidence="6">
    <location>
        <begin position="233"/>
        <end position="257"/>
    </location>
</feature>
<dbReference type="Proteomes" id="UP000066480">
    <property type="component" value="Chromosome"/>
</dbReference>
<proteinExistence type="inferred from homology"/>
<dbReference type="STRING" id="571913.VV02_03940"/>
<dbReference type="GO" id="GO:0016020">
    <property type="term" value="C:membrane"/>
    <property type="evidence" value="ECO:0007669"/>
    <property type="project" value="UniProtKB-SubCell"/>
</dbReference>
<evidence type="ECO:0000256" key="3">
    <source>
        <dbReference type="ARBA" id="ARBA00022692"/>
    </source>
</evidence>
<feature type="transmembrane region" description="Helical" evidence="6">
    <location>
        <begin position="65"/>
        <end position="85"/>
    </location>
</feature>
<feature type="domain" description="EamA" evidence="7">
    <location>
        <begin position="144"/>
        <end position="277"/>
    </location>
</feature>
<dbReference type="PATRIC" id="fig|571913.6.peg.807"/>
<evidence type="ECO:0000256" key="6">
    <source>
        <dbReference type="SAM" id="Phobius"/>
    </source>
</evidence>
<evidence type="ECO:0000256" key="2">
    <source>
        <dbReference type="ARBA" id="ARBA00007362"/>
    </source>
</evidence>
<keyword evidence="9" id="KW-1185">Reference proteome</keyword>
<keyword evidence="3 6" id="KW-0812">Transmembrane</keyword>
<sequence length="305" mass="31497">MVSIASRTAFTAIAPISWGTTYLVTSEWLPPDRPLLSGVLRALPAGLVAIAIGRRLPRGSWWWRAAVLGTLNIGAFFALLFLAAYRLPGGVAATLGAVGPLATAGFALALLGERPTRWRLGWAMVGIVGVALMVLRPGAQFDALGIAAGLIGPFLMSAGVVLTRRWGRPAGVGPVPFAGWQLTAGGLFLLPIALIVEGAPPHLSMSAVGGYAWLGVVGTLLAYALWFRGIGELPVVAVSFLGLLSPVVATGIGWIVLGQSLTGLQTVGFALALLAVLAAQIPRTHRAAVRTPAPPPVLVKESSCA</sequence>
<dbReference type="KEGG" id="lmoi:VV02_03940"/>
<dbReference type="AlphaFoldDB" id="A0A0K1JET1"/>
<evidence type="ECO:0000313" key="8">
    <source>
        <dbReference type="EMBL" id="AKU15212.1"/>
    </source>
</evidence>
<dbReference type="EMBL" id="CP011112">
    <property type="protein sequence ID" value="AKU15212.1"/>
    <property type="molecule type" value="Genomic_DNA"/>
</dbReference>
<evidence type="ECO:0000256" key="4">
    <source>
        <dbReference type="ARBA" id="ARBA00022989"/>
    </source>
</evidence>
<dbReference type="Pfam" id="PF00892">
    <property type="entry name" value="EamA"/>
    <property type="match status" value="2"/>
</dbReference>
<feature type="transmembrane region" description="Helical" evidence="6">
    <location>
        <begin position="175"/>
        <end position="196"/>
    </location>
</feature>
<gene>
    <name evidence="8" type="ORF">VV02_03940</name>
</gene>
<accession>A0A0K1JET1</accession>
<comment type="similarity">
    <text evidence="2">Belongs to the EamA transporter family.</text>
</comment>
<reference evidence="8 9" key="1">
    <citation type="submission" date="2015-03" db="EMBL/GenBank/DDBJ databases">
        <title>Luteipulveratus halotolerans sp. nov., a novel actinobacterium (Dermacoccaceae) from Sarawak, Malaysia.</title>
        <authorList>
            <person name="Juboi H."/>
            <person name="Basik A."/>
            <person name="Shamsul S.S."/>
            <person name="Arnold P."/>
            <person name="Schmitt E.K."/>
            <person name="Sanglier J.-J."/>
            <person name="Yeo T."/>
        </authorList>
    </citation>
    <scope>NUCLEOTIDE SEQUENCE [LARGE SCALE GENOMIC DNA]</scope>
    <source>
        <strain evidence="8 9">MN07-A0370</strain>
    </source>
</reference>